<evidence type="ECO:0000313" key="2">
    <source>
        <dbReference type="EMBL" id="MQM08273.1"/>
    </source>
</evidence>
<name>A0A843WAP5_COLES</name>
<comment type="caution">
    <text evidence="2">The sequence shown here is derived from an EMBL/GenBank/DDBJ whole genome shotgun (WGS) entry which is preliminary data.</text>
</comment>
<reference evidence="2" key="1">
    <citation type="submission" date="2017-07" db="EMBL/GenBank/DDBJ databases">
        <title>Taro Niue Genome Assembly and Annotation.</title>
        <authorList>
            <person name="Atibalentja N."/>
            <person name="Keating K."/>
            <person name="Fields C.J."/>
        </authorList>
    </citation>
    <scope>NUCLEOTIDE SEQUENCE</scope>
    <source>
        <strain evidence="2">Niue_2</strain>
        <tissue evidence="2">Leaf</tissue>
    </source>
</reference>
<protein>
    <submittedName>
        <fullName evidence="2">Uncharacterized protein</fullName>
    </submittedName>
</protein>
<evidence type="ECO:0000256" key="1">
    <source>
        <dbReference type="SAM" id="MobiDB-lite"/>
    </source>
</evidence>
<sequence length="67" mass="7312">MVVAGGKPPYQLEEPAKRKKRRTVGKSTLRASSSRGTYAEPATWKSKTLEELQNLLPSAGQSHLCSV</sequence>
<dbReference type="EMBL" id="NMUH01004081">
    <property type="protein sequence ID" value="MQM08273.1"/>
    <property type="molecule type" value="Genomic_DNA"/>
</dbReference>
<gene>
    <name evidence="2" type="ORF">Taro_041128</name>
</gene>
<feature type="region of interest" description="Disordered" evidence="1">
    <location>
        <begin position="1"/>
        <end position="42"/>
    </location>
</feature>
<feature type="compositionally biased region" description="Polar residues" evidence="1">
    <location>
        <begin position="25"/>
        <end position="36"/>
    </location>
</feature>
<accession>A0A843WAP5</accession>
<dbReference type="AlphaFoldDB" id="A0A843WAP5"/>
<keyword evidence="3" id="KW-1185">Reference proteome</keyword>
<evidence type="ECO:0000313" key="3">
    <source>
        <dbReference type="Proteomes" id="UP000652761"/>
    </source>
</evidence>
<proteinExistence type="predicted"/>
<dbReference type="Proteomes" id="UP000652761">
    <property type="component" value="Unassembled WGS sequence"/>
</dbReference>
<organism evidence="2 3">
    <name type="scientific">Colocasia esculenta</name>
    <name type="common">Wild taro</name>
    <name type="synonym">Arum esculentum</name>
    <dbReference type="NCBI Taxonomy" id="4460"/>
    <lineage>
        <taxon>Eukaryota</taxon>
        <taxon>Viridiplantae</taxon>
        <taxon>Streptophyta</taxon>
        <taxon>Embryophyta</taxon>
        <taxon>Tracheophyta</taxon>
        <taxon>Spermatophyta</taxon>
        <taxon>Magnoliopsida</taxon>
        <taxon>Liliopsida</taxon>
        <taxon>Araceae</taxon>
        <taxon>Aroideae</taxon>
        <taxon>Colocasieae</taxon>
        <taxon>Colocasia</taxon>
    </lineage>
</organism>